<reference evidence="2" key="1">
    <citation type="submission" date="2020-10" db="EMBL/GenBank/DDBJ databases">
        <title>Chromosome-scale genome assembly of the Allis shad, Alosa alosa.</title>
        <authorList>
            <person name="Margot Z."/>
            <person name="Christophe K."/>
            <person name="Cabau C."/>
            <person name="Louis A."/>
            <person name="Berthelot C."/>
            <person name="Parey E."/>
            <person name="Roest Crollius H."/>
            <person name="Montfort J."/>
            <person name="Robinson-Rechavi M."/>
            <person name="Bucao C."/>
            <person name="Bouchez O."/>
            <person name="Gislard M."/>
            <person name="Lluch J."/>
            <person name="Milhes M."/>
            <person name="Lampietro C."/>
            <person name="Lopez Roques C."/>
            <person name="Donnadieu C."/>
            <person name="Braasch I."/>
            <person name="Desvignes T."/>
            <person name="Postlethwait J."/>
            <person name="Bobe J."/>
            <person name="Guiguen Y."/>
        </authorList>
    </citation>
    <scope>NUCLEOTIDE SEQUENCE</scope>
    <source>
        <strain evidence="2">M-15738</strain>
        <tissue evidence="2">Blood</tissue>
    </source>
</reference>
<evidence type="ECO:0000256" key="1">
    <source>
        <dbReference type="SAM" id="MobiDB-lite"/>
    </source>
</evidence>
<evidence type="ECO:0000313" key="3">
    <source>
        <dbReference type="Proteomes" id="UP000823561"/>
    </source>
</evidence>
<sequence>MEKDRVKHSTDDHYGPTTTTGQPKSLAGHWEHGEKHPHSEHLQTERTSDQLLKISAAPPATPTNDAKSTSEPAVSAAAICHKVKVGRSRKLLKPRKVSNEETQAEGNPTISQGVLVSRLKPPTSSRHTLPCKEIKRTGRSAVPLIQIPSKTGKGKTCGHLQRKRVAPCNWTSPNNGTPILFQPESPSIHSVISERKKSVPQSKDDKAIKIPPALPEPTHPLASSQTTPSTTGQPETTEEPLLIHGLTLEEYRGVYHSVIDPMLLTASGNSRRYSLELGRIIKQRLWERLFCPQLHEEVQADGRVKITETFCHPALFQHPPLVELDVSDEPAPEHAERKQPRPGTHKRGGNTSEFLMGYNL</sequence>
<dbReference type="PANTHER" id="PTHR15578">
    <property type="entry name" value="CHROMOSOME 8 C22ORF31 HOMOLOG"/>
    <property type="match status" value="1"/>
</dbReference>
<accession>A0AAV6GFF7</accession>
<feature type="region of interest" description="Disordered" evidence="1">
    <location>
        <begin position="190"/>
        <end position="238"/>
    </location>
</feature>
<feature type="region of interest" description="Disordered" evidence="1">
    <location>
        <begin position="1"/>
        <end position="73"/>
    </location>
</feature>
<feature type="compositionally biased region" description="Polar residues" evidence="1">
    <location>
        <begin position="100"/>
        <end position="113"/>
    </location>
</feature>
<evidence type="ECO:0000313" key="2">
    <source>
        <dbReference type="EMBL" id="KAG5273808.1"/>
    </source>
</evidence>
<comment type="caution">
    <text evidence="2">The sequence shown here is derived from an EMBL/GenBank/DDBJ whole genome shotgun (WGS) entry which is preliminary data.</text>
</comment>
<dbReference type="AlphaFoldDB" id="A0AAV6GFF7"/>
<feature type="region of interest" description="Disordered" evidence="1">
    <location>
        <begin position="92"/>
        <end position="113"/>
    </location>
</feature>
<keyword evidence="3" id="KW-1185">Reference proteome</keyword>
<dbReference type="InterPro" id="IPR028970">
    <property type="entry name" value="DUF4662"/>
</dbReference>
<dbReference type="EMBL" id="JADWDJ010000011">
    <property type="protein sequence ID" value="KAG5273808.1"/>
    <property type="molecule type" value="Genomic_DNA"/>
</dbReference>
<feature type="compositionally biased region" description="Low complexity" evidence="1">
    <location>
        <begin position="223"/>
        <end position="235"/>
    </location>
</feature>
<feature type="compositionally biased region" description="Basic and acidic residues" evidence="1">
    <location>
        <begin position="1"/>
        <end position="14"/>
    </location>
</feature>
<dbReference type="Proteomes" id="UP000823561">
    <property type="component" value="Chromosome 11"/>
</dbReference>
<feature type="compositionally biased region" description="Basic and acidic residues" evidence="1">
    <location>
        <begin position="29"/>
        <end position="48"/>
    </location>
</feature>
<proteinExistence type="predicted"/>
<feature type="compositionally biased region" description="Basic and acidic residues" evidence="1">
    <location>
        <begin position="192"/>
        <end position="208"/>
    </location>
</feature>
<organism evidence="2 3">
    <name type="scientific">Alosa alosa</name>
    <name type="common">allis shad</name>
    <dbReference type="NCBI Taxonomy" id="278164"/>
    <lineage>
        <taxon>Eukaryota</taxon>
        <taxon>Metazoa</taxon>
        <taxon>Chordata</taxon>
        <taxon>Craniata</taxon>
        <taxon>Vertebrata</taxon>
        <taxon>Euteleostomi</taxon>
        <taxon>Actinopterygii</taxon>
        <taxon>Neopterygii</taxon>
        <taxon>Teleostei</taxon>
        <taxon>Clupei</taxon>
        <taxon>Clupeiformes</taxon>
        <taxon>Clupeoidei</taxon>
        <taxon>Clupeidae</taxon>
        <taxon>Alosa</taxon>
    </lineage>
</organism>
<name>A0AAV6GFF7_9TELE</name>
<gene>
    <name evidence="2" type="ORF">AALO_G00155770</name>
</gene>
<feature type="compositionally biased region" description="Polar residues" evidence="1">
    <location>
        <begin position="62"/>
        <end position="72"/>
    </location>
</feature>
<dbReference type="Pfam" id="PF15578">
    <property type="entry name" value="DUF4662"/>
    <property type="match status" value="1"/>
</dbReference>
<protein>
    <submittedName>
        <fullName evidence="2">Uncharacterized protein</fullName>
    </submittedName>
</protein>
<dbReference type="PANTHER" id="PTHR15578:SF0">
    <property type="entry name" value="CHROMOSOME 22 OPEN READING FRAME 31"/>
    <property type="match status" value="1"/>
</dbReference>
<feature type="region of interest" description="Disordered" evidence="1">
    <location>
        <begin position="328"/>
        <end position="360"/>
    </location>
</feature>